<gene>
    <name evidence="2" type="ORF">SISSUDRAFT_1051617</name>
</gene>
<evidence type="ECO:0000313" key="2">
    <source>
        <dbReference type="EMBL" id="KZT35283.1"/>
    </source>
</evidence>
<dbReference type="InterPro" id="IPR036047">
    <property type="entry name" value="F-box-like_dom_sf"/>
</dbReference>
<dbReference type="SUPFAM" id="SSF81383">
    <property type="entry name" value="F-box domain"/>
    <property type="match status" value="1"/>
</dbReference>
<dbReference type="Pfam" id="PF00646">
    <property type="entry name" value="F-box"/>
    <property type="match status" value="1"/>
</dbReference>
<evidence type="ECO:0000259" key="1">
    <source>
        <dbReference type="PROSITE" id="PS50181"/>
    </source>
</evidence>
<dbReference type="InterPro" id="IPR001810">
    <property type="entry name" value="F-box_dom"/>
</dbReference>
<feature type="domain" description="F-box" evidence="1">
    <location>
        <begin position="1"/>
        <end position="48"/>
    </location>
</feature>
<keyword evidence="3" id="KW-1185">Reference proteome</keyword>
<dbReference type="EMBL" id="KV428145">
    <property type="protein sequence ID" value="KZT35283.1"/>
    <property type="molecule type" value="Genomic_DNA"/>
</dbReference>
<dbReference type="AlphaFoldDB" id="A0A166AFW9"/>
<reference evidence="2 3" key="1">
    <citation type="journal article" date="2016" name="Mol. Biol. Evol.">
        <title>Comparative Genomics of Early-Diverging Mushroom-Forming Fungi Provides Insights into the Origins of Lignocellulose Decay Capabilities.</title>
        <authorList>
            <person name="Nagy L.G."/>
            <person name="Riley R."/>
            <person name="Tritt A."/>
            <person name="Adam C."/>
            <person name="Daum C."/>
            <person name="Floudas D."/>
            <person name="Sun H."/>
            <person name="Yadav J.S."/>
            <person name="Pangilinan J."/>
            <person name="Larsson K.H."/>
            <person name="Matsuura K."/>
            <person name="Barry K."/>
            <person name="Labutti K."/>
            <person name="Kuo R."/>
            <person name="Ohm R.A."/>
            <person name="Bhattacharya S.S."/>
            <person name="Shirouzu T."/>
            <person name="Yoshinaga Y."/>
            <person name="Martin F.M."/>
            <person name="Grigoriev I.V."/>
            <person name="Hibbett D.S."/>
        </authorList>
    </citation>
    <scope>NUCLEOTIDE SEQUENCE [LARGE SCALE GENOMIC DNA]</scope>
    <source>
        <strain evidence="2 3">HHB10207 ss-3</strain>
    </source>
</reference>
<sequence length="500" mass="55399">MANLLSLPPEILLKALEGFSVREIVEVSQTCSKLRHVIMSNKSSFRKSRNPDTIHLPPELSIDNVSASALFGLACRSIAISKHLSSSRQPIEPHSTTSYNLSIPSLLQISSVHRRPTRFSRCGTTIGFLCDTSYSLIDIETSDVLQAEIQLSAATGSIPCMDTLWLKEERSVLIAAVSEDLTGTCVLQVDEISTARMTFGERNQRFRLGIPRLELISMTVHDQYIAIVTYKRLILVDWRNNVGAMIQVTNSRSRSEGDDGLSPASSRECFSDMRTLLFHPREPAAVISQSCFMDKVESGIHLIKLPNNMPQLTDGMSSGVSDWTNLTIQSTDLRCSRFPNQLWAAIHCAEVRPPSTLDLHVLVMTQQGETRAKRNFAKVALDISDSSSYTEILAWGEHKAEADNFSASGAHRIAGSPFYLVKTSNGYCLNVPKLEDGNGFQSSFVLLSLPFNCQFPAAVKDVSTFPDIAQGQWDVLLCDFELQTGKFFAITRDALHVVQY</sequence>
<organism evidence="2 3">
    <name type="scientific">Sistotremastrum suecicum HHB10207 ss-3</name>
    <dbReference type="NCBI Taxonomy" id="1314776"/>
    <lineage>
        <taxon>Eukaryota</taxon>
        <taxon>Fungi</taxon>
        <taxon>Dikarya</taxon>
        <taxon>Basidiomycota</taxon>
        <taxon>Agaricomycotina</taxon>
        <taxon>Agaricomycetes</taxon>
        <taxon>Sistotremastrales</taxon>
        <taxon>Sistotremastraceae</taxon>
        <taxon>Sistotremastrum</taxon>
    </lineage>
</organism>
<dbReference type="PROSITE" id="PS50181">
    <property type="entry name" value="FBOX"/>
    <property type="match status" value="1"/>
</dbReference>
<protein>
    <recommendedName>
        <fullName evidence="1">F-box domain-containing protein</fullName>
    </recommendedName>
</protein>
<proteinExistence type="predicted"/>
<name>A0A166AFW9_9AGAM</name>
<evidence type="ECO:0000313" key="3">
    <source>
        <dbReference type="Proteomes" id="UP000076798"/>
    </source>
</evidence>
<accession>A0A166AFW9</accession>
<dbReference type="Proteomes" id="UP000076798">
    <property type="component" value="Unassembled WGS sequence"/>
</dbReference>